<dbReference type="Gene3D" id="3.20.20.80">
    <property type="entry name" value="Glycosidases"/>
    <property type="match status" value="2"/>
</dbReference>
<dbReference type="InterPro" id="IPR032798">
    <property type="entry name" value="CBM_5_12_2"/>
</dbReference>
<evidence type="ECO:0000256" key="6">
    <source>
        <dbReference type="ARBA" id="ARBA00023326"/>
    </source>
</evidence>
<dbReference type="Proteomes" id="UP000315439">
    <property type="component" value="Unassembled WGS sequence"/>
</dbReference>
<dbReference type="CDD" id="cd12215">
    <property type="entry name" value="ChiC_BD"/>
    <property type="match status" value="1"/>
</dbReference>
<dbReference type="SMART" id="SM00495">
    <property type="entry name" value="ChtBD3"/>
    <property type="match status" value="2"/>
</dbReference>
<feature type="compositionally biased region" description="Polar residues" evidence="8">
    <location>
        <begin position="302"/>
        <end position="316"/>
    </location>
</feature>
<dbReference type="SUPFAM" id="SSF51445">
    <property type="entry name" value="(Trans)glycosidases"/>
    <property type="match status" value="1"/>
</dbReference>
<keyword evidence="11" id="KW-1185">Reference proteome</keyword>
<dbReference type="InterPro" id="IPR013783">
    <property type="entry name" value="Ig-like_fold"/>
</dbReference>
<evidence type="ECO:0000256" key="7">
    <source>
        <dbReference type="RuleBase" id="RU000489"/>
    </source>
</evidence>
<comment type="similarity">
    <text evidence="1">Belongs to the glycosyl hydrolase 18 family. Chitinase class II subfamily.</text>
</comment>
<dbReference type="Pfam" id="PF14600">
    <property type="entry name" value="CBM_5_12_2"/>
    <property type="match status" value="1"/>
</dbReference>
<dbReference type="OrthoDB" id="9775889at2"/>
<dbReference type="EMBL" id="VIKS01000017">
    <property type="protein sequence ID" value="TQV81106.1"/>
    <property type="molecule type" value="Genomic_DNA"/>
</dbReference>
<keyword evidence="4" id="KW-0119">Carbohydrate metabolism</keyword>
<dbReference type="GO" id="GO:0004553">
    <property type="term" value="F:hydrolase activity, hydrolyzing O-glycosyl compounds"/>
    <property type="evidence" value="ECO:0007669"/>
    <property type="project" value="InterPro"/>
</dbReference>
<evidence type="ECO:0000256" key="5">
    <source>
        <dbReference type="ARBA" id="ARBA00023295"/>
    </source>
</evidence>
<dbReference type="InterPro" id="IPR001223">
    <property type="entry name" value="Glyco_hydro18_cat"/>
</dbReference>
<accession>A0A545TV61</accession>
<evidence type="ECO:0000313" key="10">
    <source>
        <dbReference type="EMBL" id="TQV81106.1"/>
    </source>
</evidence>
<sequence length="1072" mass="116170">MAYTGGTEVQHNNKAYKAAWWTQGNDPETHSGPWQEWKFLDDCASDNVAPEISLTAPSDNASYTTGDNVSITANASDSDGTIDKVEFYVDGNLTATDSTQPYSTNWTAVSGDHTIYAIAYDNLQANTSSTRVNVSVSDAPNIPPNVSVSQPGSGTVEGNTITFTATASDDDGTVTKVEFFVDNKSVGVDTTAPYSIEWQAAAGDHQLFARATDNRNDSTDSTSVSFSVTANAAPTVTVDTPAGDIKQGDAVTFTASASDSDGDVSSVEFFVDSQSIGIDTSAPYSASWTATAGQHNLTATATDNHGAKGNSNSVSFTVAGDGGGSQEDCRPDGLYSTPDVNSQYCAIYDLDGREKMGGAKRRVIGYFTSWRTGNNGPAYLANQIPWEQLTHINYAFAHVDQNNRVSVGKDGPNNPATGMEWPNVPGAEMDPSFSYKGHFNLLNKFKKQHTHVKTLISVGGWAETGGYFDDNGDFVKSGGFYTMTTNADNSINHAGIDTFADSAVAFIRQYGFDGVDIDYEYATSMTDAGNPTDFPISNARRAGLNASYVVLMRVLREKLDAAGQADSTHYMLTVAAPSSGYLLRGMEVYESAKYLDYVNIMSYDLHGAWNQFVGPNAALYDNGEDAELLAWNAYGGPYENIGYLNTDWAYHYFRGSLPAGRINIGVPYYTRGWKEVQGGTNGLWGTAELPNQSECPDGTGTGDTNKCGYGAIGIDNLWHDKDANGNEMGAGSNPMWHAKNLEQGISGDYLEAYGLDPANNPDHQLKGTYTRHYNTTMVTPWLWNSEKKVYLSTEDLESINTKADYVIDKGLGGIMFWELAGDFDWDSQNNQYMMGSSMTRAIANKFANAAPYGNKRAEIDMPAEQVDIRVELRNFALGDSNYPITPELVIKNHTGSVIDGGSEFYFDYSTSAPGSMNDQSGAGLTVVVDGSNSAGNNIGGLENNFHRVKFTLPASQTIPDGGEWAIKIRYYLPTSMPSNWVIKTKGFEFAIKQEHPELPPGDLNSGDGCSALGVDPTDYNEYPDWPQTDWQGNPSHAGQGDRMRHNSAVYQANWWTKSTPGSDGSWEFVCSY</sequence>
<dbReference type="CDD" id="cd06548">
    <property type="entry name" value="GH18_chitinase"/>
    <property type="match status" value="1"/>
</dbReference>
<dbReference type="SUPFAM" id="SSF51055">
    <property type="entry name" value="Carbohydrate binding domain"/>
    <property type="match status" value="2"/>
</dbReference>
<organism evidence="10 11">
    <name type="scientific">Aliikangiella coralliicola</name>
    <dbReference type="NCBI Taxonomy" id="2592383"/>
    <lineage>
        <taxon>Bacteria</taxon>
        <taxon>Pseudomonadati</taxon>
        <taxon>Pseudomonadota</taxon>
        <taxon>Gammaproteobacteria</taxon>
        <taxon>Oceanospirillales</taxon>
        <taxon>Pleioneaceae</taxon>
        <taxon>Aliikangiella</taxon>
    </lineage>
</organism>
<evidence type="ECO:0000256" key="2">
    <source>
        <dbReference type="ARBA" id="ARBA00022801"/>
    </source>
</evidence>
<dbReference type="Pfam" id="PF17957">
    <property type="entry name" value="Big_7"/>
    <property type="match status" value="3"/>
</dbReference>
<dbReference type="CDD" id="cd12204">
    <property type="entry name" value="CBD_like"/>
    <property type="match status" value="1"/>
</dbReference>
<dbReference type="Pfam" id="PF06483">
    <property type="entry name" value="ChiC"/>
    <property type="match status" value="1"/>
</dbReference>
<comment type="caution">
    <text evidence="10">The sequence shown here is derived from an EMBL/GenBank/DDBJ whole genome shotgun (WGS) entry which is preliminary data.</text>
</comment>
<keyword evidence="6" id="KW-0624">Polysaccharide degradation</keyword>
<dbReference type="InterPro" id="IPR050314">
    <property type="entry name" value="Glycosyl_Hydrlase_18"/>
</dbReference>
<feature type="region of interest" description="Disordered" evidence="8">
    <location>
        <begin position="302"/>
        <end position="329"/>
    </location>
</feature>
<dbReference type="SUPFAM" id="SSF54556">
    <property type="entry name" value="Chitinase insertion domain"/>
    <property type="match status" value="1"/>
</dbReference>
<dbReference type="Gene3D" id="2.10.10.20">
    <property type="entry name" value="Carbohydrate-binding module superfamily 5/12"/>
    <property type="match status" value="2"/>
</dbReference>
<keyword evidence="2 7" id="KW-0378">Hydrolase</keyword>
<dbReference type="InterPro" id="IPR001579">
    <property type="entry name" value="Glyco_hydro_18_chit_AS"/>
</dbReference>
<feature type="domain" description="GH18" evidence="9">
    <location>
        <begin position="361"/>
        <end position="836"/>
    </location>
</feature>
<dbReference type="PANTHER" id="PTHR11177">
    <property type="entry name" value="CHITINASE"/>
    <property type="match status" value="1"/>
</dbReference>
<gene>
    <name evidence="10" type="ORF">FLL46_25945</name>
</gene>
<dbReference type="SMART" id="SM00636">
    <property type="entry name" value="Glyco_18"/>
    <property type="match status" value="1"/>
</dbReference>
<dbReference type="InterPro" id="IPR029070">
    <property type="entry name" value="Chitinase_insertion_sf"/>
</dbReference>
<dbReference type="GO" id="GO:0006032">
    <property type="term" value="P:chitin catabolic process"/>
    <property type="evidence" value="ECO:0007669"/>
    <property type="project" value="UniProtKB-KW"/>
</dbReference>
<evidence type="ECO:0000313" key="11">
    <source>
        <dbReference type="Proteomes" id="UP000315439"/>
    </source>
</evidence>
<dbReference type="AlphaFoldDB" id="A0A545TV61"/>
<reference evidence="10 11" key="1">
    <citation type="submission" date="2019-07" db="EMBL/GenBank/DDBJ databases">
        <title>Draft genome for Aliikangiella sp. M105.</title>
        <authorList>
            <person name="Wang G."/>
        </authorList>
    </citation>
    <scope>NUCLEOTIDE SEQUENCE [LARGE SCALE GENOMIC DNA]</scope>
    <source>
        <strain evidence="10 11">M105</strain>
    </source>
</reference>
<dbReference type="PROSITE" id="PS01095">
    <property type="entry name" value="GH18_1"/>
    <property type="match status" value="1"/>
</dbReference>
<evidence type="ECO:0000256" key="8">
    <source>
        <dbReference type="SAM" id="MobiDB-lite"/>
    </source>
</evidence>
<dbReference type="InterPro" id="IPR017853">
    <property type="entry name" value="GH"/>
</dbReference>
<dbReference type="GO" id="GO:0030246">
    <property type="term" value="F:carbohydrate binding"/>
    <property type="evidence" value="ECO:0007669"/>
    <property type="project" value="InterPro"/>
</dbReference>
<dbReference type="InterPro" id="IPR009470">
    <property type="entry name" value="Chi_C"/>
</dbReference>
<dbReference type="InterPro" id="IPR011583">
    <property type="entry name" value="Chitinase_II/V-like_cat"/>
</dbReference>
<evidence type="ECO:0000256" key="3">
    <source>
        <dbReference type="ARBA" id="ARBA00023024"/>
    </source>
</evidence>
<dbReference type="Pfam" id="PF00704">
    <property type="entry name" value="Glyco_hydro_18"/>
    <property type="match status" value="1"/>
</dbReference>
<dbReference type="PANTHER" id="PTHR11177:SF308">
    <property type="entry name" value="CHITINASE A"/>
    <property type="match status" value="1"/>
</dbReference>
<proteinExistence type="inferred from homology"/>
<keyword evidence="3" id="KW-0146">Chitin degradation</keyword>
<evidence type="ECO:0000256" key="4">
    <source>
        <dbReference type="ARBA" id="ARBA00023277"/>
    </source>
</evidence>
<evidence type="ECO:0000256" key="1">
    <source>
        <dbReference type="ARBA" id="ARBA00009121"/>
    </source>
</evidence>
<dbReference type="GO" id="GO:0000272">
    <property type="term" value="P:polysaccharide catabolic process"/>
    <property type="evidence" value="ECO:0007669"/>
    <property type="project" value="UniProtKB-KW"/>
</dbReference>
<dbReference type="PROSITE" id="PS51910">
    <property type="entry name" value="GH18_2"/>
    <property type="match status" value="1"/>
</dbReference>
<dbReference type="InterPro" id="IPR003610">
    <property type="entry name" value="CBM5/12"/>
</dbReference>
<dbReference type="Gene3D" id="2.60.40.10">
    <property type="entry name" value="Immunoglobulins"/>
    <property type="match status" value="3"/>
</dbReference>
<dbReference type="GO" id="GO:0008061">
    <property type="term" value="F:chitin binding"/>
    <property type="evidence" value="ECO:0007669"/>
    <property type="project" value="InterPro"/>
</dbReference>
<name>A0A545TV61_9GAMM</name>
<dbReference type="InterPro" id="IPR036573">
    <property type="entry name" value="CBM_sf_5/12"/>
</dbReference>
<evidence type="ECO:0000259" key="9">
    <source>
        <dbReference type="PROSITE" id="PS51910"/>
    </source>
</evidence>
<dbReference type="Gene3D" id="3.10.50.10">
    <property type="match status" value="1"/>
</dbReference>
<keyword evidence="5 7" id="KW-0326">Glycosidase</keyword>
<protein>
    <submittedName>
        <fullName evidence="10">Glycoside hydrolase</fullName>
    </submittedName>
</protein>
<dbReference type="GO" id="GO:0005576">
    <property type="term" value="C:extracellular region"/>
    <property type="evidence" value="ECO:0007669"/>
    <property type="project" value="InterPro"/>
</dbReference>
<dbReference type="Pfam" id="PF02839">
    <property type="entry name" value="CBM_5_12"/>
    <property type="match status" value="1"/>
</dbReference>